<evidence type="ECO:0000313" key="3">
    <source>
        <dbReference type="EMBL" id="MCP2357551.1"/>
    </source>
</evidence>
<dbReference type="AlphaFoldDB" id="A0A9X2K5E6"/>
<keyword evidence="2" id="KW-0732">Signal</keyword>
<sequence>MTRRSGSRRLLAAAVTAVAVISAGTLQLGGTAAWAAAPTSPESPGELLVPQVEEGSEQIRDPDGDEEALDPGSGEDCEVTDAAPDESAFEVTAIDRDRVPRHARPALARSARDDRVSIPPPDEANAQQRYFGVDYTLPAGVELTCVRVDLLDTSPKARGAVLQTVTQAAPTADGGEGVKSVGRGRLKVRVTFDEQHPSKVSSKPSQVTRIGYRVSLYGRGQDGAVVTTSKDSASLFPLWRLPAGIGRFGTRSEDGDDWCSSFTHGWLSVAADRALLPEINDVSGEHARNLGHQTHLTGNDLDTFHLYRFAGVRAGAAGSGGLNYDKLVAATKAAMNGGEEGLRQVRDWAQTTRTRLGRLIDDKNVVRIYYAAGSRVKGDSRFAVGWAAALLREGAYTFTNAKKERMELDLGIGAWSRIDNPIIREKDFRTDHNDHLHVALSETKRK</sequence>
<dbReference type="RefSeq" id="WP_253744671.1">
    <property type="nucleotide sequence ID" value="NZ_JAMZEB010000002.1"/>
</dbReference>
<dbReference type="EMBL" id="JAMZEB010000002">
    <property type="protein sequence ID" value="MCP2357551.1"/>
    <property type="molecule type" value="Genomic_DNA"/>
</dbReference>
<feature type="compositionally biased region" description="Acidic residues" evidence="1">
    <location>
        <begin position="63"/>
        <end position="74"/>
    </location>
</feature>
<name>A0A9X2K5E6_9ACTN</name>
<gene>
    <name evidence="3" type="ORF">HD597_004571</name>
</gene>
<evidence type="ECO:0008006" key="5">
    <source>
        <dbReference type="Google" id="ProtNLM"/>
    </source>
</evidence>
<comment type="caution">
    <text evidence="3">The sequence shown here is derived from an EMBL/GenBank/DDBJ whole genome shotgun (WGS) entry which is preliminary data.</text>
</comment>
<feature type="chain" id="PRO_5040934616" description="Secreted protein" evidence="2">
    <location>
        <begin position="36"/>
        <end position="446"/>
    </location>
</feature>
<feature type="region of interest" description="Disordered" evidence="1">
    <location>
        <begin position="35"/>
        <end position="74"/>
    </location>
</feature>
<dbReference type="PROSITE" id="PS51318">
    <property type="entry name" value="TAT"/>
    <property type="match status" value="1"/>
</dbReference>
<accession>A0A9X2K5E6</accession>
<dbReference type="Proteomes" id="UP001139648">
    <property type="component" value="Unassembled WGS sequence"/>
</dbReference>
<reference evidence="3" key="1">
    <citation type="submission" date="2022-06" db="EMBL/GenBank/DDBJ databases">
        <title>Sequencing the genomes of 1000 actinobacteria strains.</title>
        <authorList>
            <person name="Klenk H.-P."/>
        </authorList>
    </citation>
    <scope>NUCLEOTIDE SEQUENCE</scope>
    <source>
        <strain evidence="3">DSM 46694</strain>
    </source>
</reference>
<evidence type="ECO:0000256" key="1">
    <source>
        <dbReference type="SAM" id="MobiDB-lite"/>
    </source>
</evidence>
<keyword evidence="4" id="KW-1185">Reference proteome</keyword>
<evidence type="ECO:0000256" key="2">
    <source>
        <dbReference type="SAM" id="SignalP"/>
    </source>
</evidence>
<feature type="signal peptide" evidence="2">
    <location>
        <begin position="1"/>
        <end position="35"/>
    </location>
</feature>
<proteinExistence type="predicted"/>
<organism evidence="3 4">
    <name type="scientific">Nonomuraea thailandensis</name>
    <dbReference type="NCBI Taxonomy" id="1188745"/>
    <lineage>
        <taxon>Bacteria</taxon>
        <taxon>Bacillati</taxon>
        <taxon>Actinomycetota</taxon>
        <taxon>Actinomycetes</taxon>
        <taxon>Streptosporangiales</taxon>
        <taxon>Streptosporangiaceae</taxon>
        <taxon>Nonomuraea</taxon>
    </lineage>
</organism>
<protein>
    <recommendedName>
        <fullName evidence="5">Secreted protein</fullName>
    </recommendedName>
</protein>
<dbReference type="InterPro" id="IPR006311">
    <property type="entry name" value="TAT_signal"/>
</dbReference>
<evidence type="ECO:0000313" key="4">
    <source>
        <dbReference type="Proteomes" id="UP001139648"/>
    </source>
</evidence>